<accession>A0A5M3X0M8</accession>
<organism evidence="5 6">
    <name type="scientific">Acrocarpospora macrocephala</name>
    <dbReference type="NCBI Taxonomy" id="150177"/>
    <lineage>
        <taxon>Bacteria</taxon>
        <taxon>Bacillati</taxon>
        <taxon>Actinomycetota</taxon>
        <taxon>Actinomycetes</taxon>
        <taxon>Streptosporangiales</taxon>
        <taxon>Streptosporangiaceae</taxon>
        <taxon>Acrocarpospora</taxon>
    </lineage>
</organism>
<dbReference type="PANTHER" id="PTHR30146:SF109">
    <property type="entry name" value="HTH-TYPE TRANSCRIPTIONAL REGULATOR GALS"/>
    <property type="match status" value="1"/>
</dbReference>
<evidence type="ECO:0000259" key="4">
    <source>
        <dbReference type="PROSITE" id="PS50932"/>
    </source>
</evidence>
<dbReference type="CDD" id="cd06267">
    <property type="entry name" value="PBP1_LacI_sugar_binding-like"/>
    <property type="match status" value="1"/>
</dbReference>
<dbReference type="Pfam" id="PF00356">
    <property type="entry name" value="LacI"/>
    <property type="match status" value="1"/>
</dbReference>
<feature type="domain" description="HTH lacI-type" evidence="4">
    <location>
        <begin position="4"/>
        <end position="60"/>
    </location>
</feature>
<dbReference type="Gene3D" id="1.10.260.40">
    <property type="entry name" value="lambda repressor-like DNA-binding domains"/>
    <property type="match status" value="1"/>
</dbReference>
<dbReference type="AlphaFoldDB" id="A0A5M3X0M8"/>
<dbReference type="EMBL" id="BLAE01000073">
    <property type="protein sequence ID" value="GES15297.1"/>
    <property type="molecule type" value="Genomic_DNA"/>
</dbReference>
<dbReference type="InterPro" id="IPR010982">
    <property type="entry name" value="Lambda_DNA-bd_dom_sf"/>
</dbReference>
<dbReference type="CDD" id="cd01392">
    <property type="entry name" value="HTH_LacI"/>
    <property type="match status" value="1"/>
</dbReference>
<evidence type="ECO:0000313" key="6">
    <source>
        <dbReference type="Proteomes" id="UP000331127"/>
    </source>
</evidence>
<evidence type="ECO:0000313" key="5">
    <source>
        <dbReference type="EMBL" id="GES15297.1"/>
    </source>
</evidence>
<keyword evidence="3" id="KW-0804">Transcription</keyword>
<name>A0A5M3X0M8_9ACTN</name>
<dbReference type="GO" id="GO:0000976">
    <property type="term" value="F:transcription cis-regulatory region binding"/>
    <property type="evidence" value="ECO:0007669"/>
    <property type="project" value="TreeGrafter"/>
</dbReference>
<dbReference type="OrthoDB" id="3467214at2"/>
<dbReference type="GO" id="GO:0003700">
    <property type="term" value="F:DNA-binding transcription factor activity"/>
    <property type="evidence" value="ECO:0007669"/>
    <property type="project" value="TreeGrafter"/>
</dbReference>
<dbReference type="PANTHER" id="PTHR30146">
    <property type="entry name" value="LACI-RELATED TRANSCRIPTIONAL REPRESSOR"/>
    <property type="match status" value="1"/>
</dbReference>
<comment type="caution">
    <text evidence="5">The sequence shown here is derived from an EMBL/GenBank/DDBJ whole genome shotgun (WGS) entry which is preliminary data.</text>
</comment>
<proteinExistence type="predicted"/>
<keyword evidence="6" id="KW-1185">Reference proteome</keyword>
<dbReference type="SUPFAM" id="SSF53822">
    <property type="entry name" value="Periplasmic binding protein-like I"/>
    <property type="match status" value="1"/>
</dbReference>
<dbReference type="Pfam" id="PF13377">
    <property type="entry name" value="Peripla_BP_3"/>
    <property type="match status" value="1"/>
</dbReference>
<evidence type="ECO:0000256" key="2">
    <source>
        <dbReference type="ARBA" id="ARBA00023125"/>
    </source>
</evidence>
<dbReference type="InterPro" id="IPR046335">
    <property type="entry name" value="LacI/GalR-like_sensor"/>
</dbReference>
<evidence type="ECO:0000256" key="3">
    <source>
        <dbReference type="ARBA" id="ARBA00023163"/>
    </source>
</evidence>
<reference evidence="5 6" key="1">
    <citation type="submission" date="2019-10" db="EMBL/GenBank/DDBJ databases">
        <title>Whole genome shotgun sequence of Acrocarpospora macrocephala NBRC 16266.</title>
        <authorList>
            <person name="Ichikawa N."/>
            <person name="Kimura A."/>
            <person name="Kitahashi Y."/>
            <person name="Komaki H."/>
            <person name="Oguchi A."/>
        </authorList>
    </citation>
    <scope>NUCLEOTIDE SEQUENCE [LARGE SCALE GENOMIC DNA]</scope>
    <source>
        <strain evidence="5 6">NBRC 16266</strain>
    </source>
</reference>
<dbReference type="SUPFAM" id="SSF47413">
    <property type="entry name" value="lambda repressor-like DNA-binding domains"/>
    <property type="match status" value="1"/>
</dbReference>
<keyword evidence="2 5" id="KW-0238">DNA-binding</keyword>
<dbReference type="InterPro" id="IPR028082">
    <property type="entry name" value="Peripla_BP_I"/>
</dbReference>
<keyword evidence="1" id="KW-0805">Transcription regulation</keyword>
<dbReference type="PROSITE" id="PS50932">
    <property type="entry name" value="HTH_LACI_2"/>
    <property type="match status" value="1"/>
</dbReference>
<dbReference type="Gene3D" id="3.40.50.2300">
    <property type="match status" value="2"/>
</dbReference>
<evidence type="ECO:0000256" key="1">
    <source>
        <dbReference type="ARBA" id="ARBA00023015"/>
    </source>
</evidence>
<dbReference type="Proteomes" id="UP000331127">
    <property type="component" value="Unassembled WGS sequence"/>
</dbReference>
<protein>
    <submittedName>
        <fullName evidence="5">DNA-binding transcriptional regulator CytR</fullName>
    </submittedName>
</protein>
<gene>
    <name evidence="5" type="primary">cytR</name>
    <name evidence="5" type="ORF">Amac_088940</name>
</gene>
<dbReference type="SMART" id="SM00354">
    <property type="entry name" value="HTH_LACI"/>
    <property type="match status" value="1"/>
</dbReference>
<sequence length="340" mass="36418">MAQFTMKHLAESLGLNPATVSRALDPDKSHLVAEATRLRVIRAAEEVGYTPDPAAASTRRRRSSTVGILVPDLANEAIVNVLRAVGDVLERNDLTALIAESADSPERSRRTLERCRARRVEAIISLAATEADAELMASLARTIPTVLAIRTLDSVKLPTVCCDDVRGAALVADHLADLGHTRLIQLMGPPEAATFRNRARGFETAASLRGIMPAPTLFAAHATAAEGRRLGEQLFSGPRDQLPTAVFAHNDPMALGLIEAARVAGLRVPHDLSVVGYNDTTMARDFSLPLTTVRYPAQDVGTQAGILAVSLIQGGAAPKKPFIFPPQLVVRESTARPRSR</sequence>
<dbReference type="InterPro" id="IPR000843">
    <property type="entry name" value="HTH_LacI"/>
</dbReference>